<dbReference type="PROSITE" id="PS51257">
    <property type="entry name" value="PROKAR_LIPOPROTEIN"/>
    <property type="match status" value="1"/>
</dbReference>
<gene>
    <name evidence="7" type="ORF">ERS852511_03468</name>
</gene>
<evidence type="ECO:0000313" key="8">
    <source>
        <dbReference type="Proteomes" id="UP000095576"/>
    </source>
</evidence>
<evidence type="ECO:0000256" key="5">
    <source>
        <dbReference type="ARBA" id="ARBA00023237"/>
    </source>
</evidence>
<reference evidence="7 8" key="1">
    <citation type="submission" date="2015-09" db="EMBL/GenBank/DDBJ databases">
        <authorList>
            <consortium name="Pathogen Informatics"/>
        </authorList>
    </citation>
    <scope>NUCLEOTIDE SEQUENCE [LARGE SCALE GENOMIC DNA]</scope>
    <source>
        <strain evidence="7 8">2789STDY5834899</strain>
    </source>
</reference>
<comment type="subcellular location">
    <subcellularLocation>
        <location evidence="1">Cell outer membrane</location>
    </subcellularLocation>
</comment>
<dbReference type="KEGG" id="btho:Btheta7330_04367"/>
<comment type="similarity">
    <text evidence="2">Belongs to the SusD family.</text>
</comment>
<dbReference type="EMBL" id="CZAP01000014">
    <property type="protein sequence ID" value="CUP86426.1"/>
    <property type="molecule type" value="Genomic_DNA"/>
</dbReference>
<evidence type="ECO:0000256" key="3">
    <source>
        <dbReference type="ARBA" id="ARBA00022729"/>
    </source>
</evidence>
<proteinExistence type="inferred from homology"/>
<organism evidence="7 8">
    <name type="scientific">Bacteroides thetaiotaomicron</name>
    <dbReference type="NCBI Taxonomy" id="818"/>
    <lineage>
        <taxon>Bacteria</taxon>
        <taxon>Pseudomonadati</taxon>
        <taxon>Bacteroidota</taxon>
        <taxon>Bacteroidia</taxon>
        <taxon>Bacteroidales</taxon>
        <taxon>Bacteroidaceae</taxon>
        <taxon>Bacteroides</taxon>
    </lineage>
</organism>
<dbReference type="SUPFAM" id="SSF48452">
    <property type="entry name" value="TPR-like"/>
    <property type="match status" value="1"/>
</dbReference>
<evidence type="ECO:0000259" key="6">
    <source>
        <dbReference type="Pfam" id="PF07980"/>
    </source>
</evidence>
<evidence type="ECO:0000256" key="4">
    <source>
        <dbReference type="ARBA" id="ARBA00023136"/>
    </source>
</evidence>
<feature type="domain" description="RagB/SusD" evidence="6">
    <location>
        <begin position="324"/>
        <end position="514"/>
    </location>
</feature>
<sequence length="515" mass="59325">MKKYKYIAVCLMASVLLTTGCADSFLEVSSPTDETIDTYFTTDEHIQEAVVAAYDPLHWPDWAFDEYNPVNLMSDIMADDLWVGGDSKTDNQPWHLMMNFEAIPTNMIYGLWKCAYSGVKRCNDVITYLDWATDVTDANRAYYEAQVIVLRVFYYNWVWKFWGNVPYFDKNLTAPYVAEQLTADQLYEKMVTSLEEVIQLNVLPMREDSENYGRVTLAMVYMLYAEIVMYQNDDSRYSTALKYMEEIISSPQYDLMPDYTDIFKETGEWSIESIFEINYKDDNAVRDWGSPLVAGGTALPTLISPYIWPNGTDNHDRGWGFCPVRKETYERYSNNDTRRNATCWNAQAVLDAHNAEHPGDKLSYTTRYQDTGFFLEKYAAITGNNKDQKSSSELNWNNNLRIYRYSETLLNAAELITRGAGQGDAKKYLNLVHKRAGLVTEIEPTLDNIIEERHLEFVGEGKRYWDLIRTGKAASVLVPDAYGYRTNSWSSSKKYLPIPQKEIDAAKGTLVQNNY</sequence>
<evidence type="ECO:0000256" key="1">
    <source>
        <dbReference type="ARBA" id="ARBA00004442"/>
    </source>
</evidence>
<evidence type="ECO:0000313" key="7">
    <source>
        <dbReference type="EMBL" id="CUP86426.1"/>
    </source>
</evidence>
<dbReference type="GO" id="GO:0009279">
    <property type="term" value="C:cell outer membrane"/>
    <property type="evidence" value="ECO:0007669"/>
    <property type="project" value="UniProtKB-SubCell"/>
</dbReference>
<dbReference type="AlphaFoldDB" id="A0A0P0EWK8"/>
<keyword evidence="5" id="KW-0998">Cell outer membrane</keyword>
<dbReference type="RefSeq" id="WP_055300426.1">
    <property type="nucleotide sequence ID" value="NZ_CAXSMB010000035.1"/>
</dbReference>
<keyword evidence="3" id="KW-0732">Signal</keyword>
<protein>
    <submittedName>
        <fullName evidence="7">RagB/SusD domain protein</fullName>
    </submittedName>
</protein>
<dbReference type="PATRIC" id="fig|818.23.peg.4507"/>
<dbReference type="Proteomes" id="UP000095576">
    <property type="component" value="Unassembled WGS sequence"/>
</dbReference>
<name>A0A0P0EWK8_BACT4</name>
<dbReference type="Pfam" id="PF07980">
    <property type="entry name" value="SusD_RagB"/>
    <property type="match status" value="1"/>
</dbReference>
<accession>A0A0P0EWK8</accession>
<dbReference type="InterPro" id="IPR011990">
    <property type="entry name" value="TPR-like_helical_dom_sf"/>
</dbReference>
<dbReference type="Gene3D" id="1.25.40.390">
    <property type="match status" value="1"/>
</dbReference>
<evidence type="ECO:0000256" key="2">
    <source>
        <dbReference type="ARBA" id="ARBA00006275"/>
    </source>
</evidence>
<dbReference type="InterPro" id="IPR012944">
    <property type="entry name" value="SusD_RagB_dom"/>
</dbReference>
<keyword evidence="4" id="KW-0472">Membrane</keyword>